<reference evidence="3" key="1">
    <citation type="submission" date="2020-11" db="EMBL/GenBank/DDBJ databases">
        <authorList>
            <person name="Whitehead M."/>
        </authorList>
    </citation>
    <scope>NUCLEOTIDE SEQUENCE</scope>
    <source>
        <strain evidence="3">EGII</strain>
    </source>
</reference>
<keyword evidence="2" id="KW-0812">Transmembrane</keyword>
<dbReference type="Proteomes" id="UP000606786">
    <property type="component" value="Unassembled WGS sequence"/>
</dbReference>
<evidence type="ECO:0000256" key="2">
    <source>
        <dbReference type="SAM" id="Phobius"/>
    </source>
</evidence>
<accession>A0A811U6Y0</accession>
<dbReference type="EMBL" id="CAJHJT010000001">
    <property type="protein sequence ID" value="CAD6993015.1"/>
    <property type="molecule type" value="Genomic_DNA"/>
</dbReference>
<protein>
    <submittedName>
        <fullName evidence="3">(Mediterranean fruit fly) hypothetical protein</fullName>
    </submittedName>
</protein>
<proteinExistence type="predicted"/>
<evidence type="ECO:0000313" key="3">
    <source>
        <dbReference type="EMBL" id="CAD6993015.1"/>
    </source>
</evidence>
<name>A0A811U6Y0_CERCA</name>
<keyword evidence="2" id="KW-0472">Membrane</keyword>
<feature type="transmembrane region" description="Helical" evidence="2">
    <location>
        <begin position="46"/>
        <end position="64"/>
    </location>
</feature>
<comment type="caution">
    <text evidence="3">The sequence shown here is derived from an EMBL/GenBank/DDBJ whole genome shotgun (WGS) entry which is preliminary data.</text>
</comment>
<dbReference type="AlphaFoldDB" id="A0A811U6Y0"/>
<organism evidence="3 4">
    <name type="scientific">Ceratitis capitata</name>
    <name type="common">Mediterranean fruit fly</name>
    <name type="synonym">Tephritis capitata</name>
    <dbReference type="NCBI Taxonomy" id="7213"/>
    <lineage>
        <taxon>Eukaryota</taxon>
        <taxon>Metazoa</taxon>
        <taxon>Ecdysozoa</taxon>
        <taxon>Arthropoda</taxon>
        <taxon>Hexapoda</taxon>
        <taxon>Insecta</taxon>
        <taxon>Pterygota</taxon>
        <taxon>Neoptera</taxon>
        <taxon>Endopterygota</taxon>
        <taxon>Diptera</taxon>
        <taxon>Brachycera</taxon>
        <taxon>Muscomorpha</taxon>
        <taxon>Tephritoidea</taxon>
        <taxon>Tephritidae</taxon>
        <taxon>Ceratitis</taxon>
        <taxon>Ceratitis</taxon>
    </lineage>
</organism>
<evidence type="ECO:0000313" key="4">
    <source>
        <dbReference type="Proteomes" id="UP000606786"/>
    </source>
</evidence>
<keyword evidence="2" id="KW-1133">Transmembrane helix</keyword>
<keyword evidence="4" id="KW-1185">Reference proteome</keyword>
<gene>
    <name evidence="3" type="ORF">CCAP1982_LOCUS1850</name>
</gene>
<evidence type="ECO:0000256" key="1">
    <source>
        <dbReference type="SAM" id="MobiDB-lite"/>
    </source>
</evidence>
<feature type="region of interest" description="Disordered" evidence="1">
    <location>
        <begin position="8"/>
        <end position="42"/>
    </location>
</feature>
<sequence length="134" mass="14888">MSATAAIFAATDNRRRHRRQQRQQTHHPPSRPVAQPTNKATEQKNITPAIMIIIMAITTITVIVKMQWWAVLASGGIKHTVTPLALSTMKAAANDYISETPCHRNSAHCASHCAVSIYGSHCYLHGERLSRHQN</sequence>
<feature type="compositionally biased region" description="Basic residues" evidence="1">
    <location>
        <begin position="14"/>
        <end position="29"/>
    </location>
</feature>